<evidence type="ECO:0000259" key="2">
    <source>
        <dbReference type="Pfam" id="PF01844"/>
    </source>
</evidence>
<reference evidence="3 4" key="1">
    <citation type="submission" date="2022-10" db="EMBL/GenBank/DDBJ databases">
        <title>The complete genomes of actinobacterial strains from the NBC collection.</title>
        <authorList>
            <person name="Joergensen T.S."/>
            <person name="Alvarez Arevalo M."/>
            <person name="Sterndorff E.B."/>
            <person name="Faurdal D."/>
            <person name="Vuksanovic O."/>
            <person name="Mourched A.-S."/>
            <person name="Charusanti P."/>
            <person name="Shaw S."/>
            <person name="Blin K."/>
            <person name="Weber T."/>
        </authorList>
    </citation>
    <scope>NUCLEOTIDE SEQUENCE [LARGE SCALE GENOMIC DNA]</scope>
    <source>
        <strain evidence="3 4">NBC_00319</strain>
    </source>
</reference>
<keyword evidence="4" id="KW-1185">Reference proteome</keyword>
<protein>
    <submittedName>
        <fullName evidence="3">HNH endonuclease</fullName>
    </submittedName>
</protein>
<keyword evidence="3" id="KW-0378">Hydrolase</keyword>
<proteinExistence type="predicted"/>
<dbReference type="CDD" id="cd00085">
    <property type="entry name" value="HNHc"/>
    <property type="match status" value="1"/>
</dbReference>
<gene>
    <name evidence="3" type="ORF">OG579_03820</name>
</gene>
<accession>A0AAU4K4B7</accession>
<evidence type="ECO:0000256" key="1">
    <source>
        <dbReference type="SAM" id="MobiDB-lite"/>
    </source>
</evidence>
<dbReference type="GO" id="GO:0008270">
    <property type="term" value="F:zinc ion binding"/>
    <property type="evidence" value="ECO:0007669"/>
    <property type="project" value="InterPro"/>
</dbReference>
<dbReference type="Gene3D" id="1.10.30.50">
    <property type="match status" value="1"/>
</dbReference>
<evidence type="ECO:0000313" key="3">
    <source>
        <dbReference type="EMBL" id="WUM20958.1"/>
    </source>
</evidence>
<keyword evidence="3" id="KW-0540">Nuclease</keyword>
<dbReference type="AlphaFoldDB" id="A0AAU4K4B7"/>
<dbReference type="InterPro" id="IPR003615">
    <property type="entry name" value="HNH_nuc"/>
</dbReference>
<feature type="region of interest" description="Disordered" evidence="1">
    <location>
        <begin position="121"/>
        <end position="155"/>
    </location>
</feature>
<dbReference type="GO" id="GO:0003676">
    <property type="term" value="F:nucleic acid binding"/>
    <property type="evidence" value="ECO:0007669"/>
    <property type="project" value="InterPro"/>
</dbReference>
<dbReference type="KEGG" id="whr:OG579_03820"/>
<dbReference type="Proteomes" id="UP001432128">
    <property type="component" value="Chromosome"/>
</dbReference>
<dbReference type="InterPro" id="IPR002711">
    <property type="entry name" value="HNH"/>
</dbReference>
<organism evidence="3 4">
    <name type="scientific">Williamsia herbipolensis</name>
    <dbReference type="NCBI Taxonomy" id="1603258"/>
    <lineage>
        <taxon>Bacteria</taxon>
        <taxon>Bacillati</taxon>
        <taxon>Actinomycetota</taxon>
        <taxon>Actinomycetes</taxon>
        <taxon>Mycobacteriales</taxon>
        <taxon>Nocardiaceae</taxon>
        <taxon>Williamsia</taxon>
    </lineage>
</organism>
<dbReference type="GO" id="GO:0004519">
    <property type="term" value="F:endonuclease activity"/>
    <property type="evidence" value="ECO:0007669"/>
    <property type="project" value="UniProtKB-KW"/>
</dbReference>
<name>A0AAU4K4B7_9NOCA</name>
<evidence type="ECO:0000313" key="4">
    <source>
        <dbReference type="Proteomes" id="UP001432128"/>
    </source>
</evidence>
<feature type="domain" description="HNH" evidence="2">
    <location>
        <begin position="36"/>
        <end position="85"/>
    </location>
</feature>
<keyword evidence="3" id="KW-0255">Endonuclease</keyword>
<sequence>MPDQYKPRSHARNGHRWRTISGVAKRKWLREGVVTCHLCLREIDLEAPPKSEWSLSVDHKIPVSVRPDLEYTLHNLAPACWQCNVVRQDRPLEEIQRDPALFRREVEAAIERRDIRRVKTASRVAANQDMPPHPEWGPSSRNWWTGGPPVESPEACEKRLDAWRQLPPEWRSISPESAAARDWL</sequence>
<dbReference type="EMBL" id="CP108021">
    <property type="protein sequence ID" value="WUM20958.1"/>
    <property type="molecule type" value="Genomic_DNA"/>
</dbReference>
<dbReference type="RefSeq" id="WP_328858150.1">
    <property type="nucleotide sequence ID" value="NZ_CP108021.1"/>
</dbReference>
<dbReference type="Pfam" id="PF01844">
    <property type="entry name" value="HNH"/>
    <property type="match status" value="1"/>
</dbReference>